<gene>
    <name evidence="2" type="ORF">EDB95_2901</name>
</gene>
<accession>A0A4R8DWQ0</accession>
<protein>
    <submittedName>
        <fullName evidence="2">Glycosyltransferase involved in cell wall biosynthesis</fullName>
    </submittedName>
</protein>
<dbReference type="Gene3D" id="3.90.550.10">
    <property type="entry name" value="Spore Coat Polysaccharide Biosynthesis Protein SpsA, Chain A"/>
    <property type="match status" value="1"/>
</dbReference>
<evidence type="ECO:0000313" key="3">
    <source>
        <dbReference type="Proteomes" id="UP000294498"/>
    </source>
</evidence>
<dbReference type="Pfam" id="PF00535">
    <property type="entry name" value="Glycos_transf_2"/>
    <property type="match status" value="1"/>
</dbReference>
<feature type="domain" description="Glycosyltransferase 2-like" evidence="1">
    <location>
        <begin position="7"/>
        <end position="176"/>
    </location>
</feature>
<sequence>MSFNKLSIIIPAYNEEKSIGLVLDRIREVHLIRRIEKEIVIVDDCSSDATATTINGFMEAWPDMNIRYFRHDINKGKGAAIHTGIAAATGEYLLVQDADLEYDPSEYNTLLKPIINGHADVVYGSRFMGGNAHRILFFWHSIGNAVLTFITNMFSNLNLTDMETGYKVFRTSIIQRIYLHEKRFGFEPEVTIKMAMLPGIRIYEVGISYYGRTYAEGKKIGWRDAVRTIYCILKYTLFNNKIIVDGPVSVTQHKRENKTLETV</sequence>
<comment type="caution">
    <text evidence="2">The sequence shown here is derived from an EMBL/GenBank/DDBJ whole genome shotgun (WGS) entry which is preliminary data.</text>
</comment>
<dbReference type="RefSeq" id="WP_133994496.1">
    <property type="nucleotide sequence ID" value="NZ_SODV01000001.1"/>
</dbReference>
<dbReference type="EMBL" id="SODV01000001">
    <property type="protein sequence ID" value="TDX01857.1"/>
    <property type="molecule type" value="Genomic_DNA"/>
</dbReference>
<dbReference type="InterPro" id="IPR001173">
    <property type="entry name" value="Glyco_trans_2-like"/>
</dbReference>
<dbReference type="Proteomes" id="UP000294498">
    <property type="component" value="Unassembled WGS sequence"/>
</dbReference>
<dbReference type="CDD" id="cd04179">
    <property type="entry name" value="DPM_DPG-synthase_like"/>
    <property type="match status" value="1"/>
</dbReference>
<dbReference type="PANTHER" id="PTHR48090:SF7">
    <property type="entry name" value="RFBJ PROTEIN"/>
    <property type="match status" value="1"/>
</dbReference>
<dbReference type="PANTHER" id="PTHR48090">
    <property type="entry name" value="UNDECAPRENYL-PHOSPHATE 4-DEOXY-4-FORMAMIDO-L-ARABINOSE TRANSFERASE-RELATED"/>
    <property type="match status" value="1"/>
</dbReference>
<name>A0A4R8DWQ0_9BACT</name>
<dbReference type="GO" id="GO:0016740">
    <property type="term" value="F:transferase activity"/>
    <property type="evidence" value="ECO:0007669"/>
    <property type="project" value="UniProtKB-KW"/>
</dbReference>
<dbReference type="OrthoDB" id="9810303at2"/>
<dbReference type="SUPFAM" id="SSF53448">
    <property type="entry name" value="Nucleotide-diphospho-sugar transferases"/>
    <property type="match status" value="1"/>
</dbReference>
<keyword evidence="3" id="KW-1185">Reference proteome</keyword>
<dbReference type="InterPro" id="IPR029044">
    <property type="entry name" value="Nucleotide-diphossugar_trans"/>
</dbReference>
<reference evidence="2 3" key="1">
    <citation type="submission" date="2019-03" db="EMBL/GenBank/DDBJ databases">
        <title>Genomic Encyclopedia of Type Strains, Phase IV (KMG-IV): sequencing the most valuable type-strain genomes for metagenomic binning, comparative biology and taxonomic classification.</title>
        <authorList>
            <person name="Goeker M."/>
        </authorList>
    </citation>
    <scope>NUCLEOTIDE SEQUENCE [LARGE SCALE GENOMIC DNA]</scope>
    <source>
        <strain evidence="2 3">DSM 100059</strain>
    </source>
</reference>
<evidence type="ECO:0000259" key="1">
    <source>
        <dbReference type="Pfam" id="PF00535"/>
    </source>
</evidence>
<evidence type="ECO:0000313" key="2">
    <source>
        <dbReference type="EMBL" id="TDX01857.1"/>
    </source>
</evidence>
<proteinExistence type="predicted"/>
<keyword evidence="2" id="KW-0808">Transferase</keyword>
<organism evidence="2 3">
    <name type="scientific">Dinghuibacter silviterrae</name>
    <dbReference type="NCBI Taxonomy" id="1539049"/>
    <lineage>
        <taxon>Bacteria</taxon>
        <taxon>Pseudomonadati</taxon>
        <taxon>Bacteroidota</taxon>
        <taxon>Chitinophagia</taxon>
        <taxon>Chitinophagales</taxon>
        <taxon>Chitinophagaceae</taxon>
        <taxon>Dinghuibacter</taxon>
    </lineage>
</organism>
<dbReference type="InterPro" id="IPR050256">
    <property type="entry name" value="Glycosyltransferase_2"/>
</dbReference>
<dbReference type="AlphaFoldDB" id="A0A4R8DWQ0"/>